<dbReference type="Proteomes" id="UP000034468">
    <property type="component" value="Unassembled WGS sequence"/>
</dbReference>
<evidence type="ECO:0000256" key="1">
    <source>
        <dbReference type="SAM" id="MobiDB-lite"/>
    </source>
</evidence>
<dbReference type="EMBL" id="JJOS01000042">
    <property type="protein sequence ID" value="KKG03890.1"/>
    <property type="molecule type" value="Genomic_DNA"/>
</dbReference>
<evidence type="ECO:0008006" key="9">
    <source>
        <dbReference type="Google" id="ProtNLM"/>
    </source>
</evidence>
<protein>
    <recommendedName>
        <fullName evidence="9">PEGA domain-containing protein</fullName>
    </recommendedName>
</protein>
<sequence>MIFSLLLLCLLAIPASAWEQSFENHPGDEPQNVFSGGNIHNYGHGYIYRMYTPNSIEIKKPFDGYLGFTLIPEGTGSGKSGRAYIHLVNSDGIEYFNLRIGGIFNELTSPKYRVEVIEESSGQGVTIYVDGVERGSASYIAEKGTPEKIIIEGTRNDYVEVYLGIDDISNNYGMVGCDNDFVSETDDYQYYTVGYPKPDLAYMFTKIYDPNNNVIATQNISNYSELSIEKSMIVDPGTYSIKLFMHDNLSGNNYYFAQRNFIFNKPSGKSIILDKEEYAPGDQVQIFTYMPSYSSGHKVTVNYKTSSGYTSYTYDVTSAEQNKNWVLPSNAQGGSFFAYFRDSSDNVVAYDSFEIIAPLGTMSLTLDKSTYEKNDTVRITYKYLPEDSDITLILRSGTTNVYTESWRDLSGSGVITFNINGRAADSIYVKAVSGSNILKEATAKILSGEGFVSGKVYDSTTATPISGATISIGGSQTTTDVVGYYELSVPLGTQPVTITKDGYQQYTGNMQVYSFAFSKLFYLVPIVESDSNTLYGTIEDYYTGEPLTGTYIQIKNGSTVYTMLTHSRTGNYLFDQEGLEGTWTLTVTKTGYDTYTRKVTLEGDTYLSIKLVPVGGSPNIPDDGGSGGSGGTGGTESTDRPSREAAKESLTWLESVMPNLIKLVVVVFVLALIGWRF</sequence>
<evidence type="ECO:0000313" key="2">
    <source>
        <dbReference type="EMBL" id="KKG03890.1"/>
    </source>
</evidence>
<feature type="compositionally biased region" description="Gly residues" evidence="1">
    <location>
        <begin position="624"/>
        <end position="634"/>
    </location>
</feature>
<accession>A0A0F8H5D2</accession>
<dbReference type="SUPFAM" id="SSF49464">
    <property type="entry name" value="Carboxypeptidase regulatory domain-like"/>
    <property type="match status" value="2"/>
</dbReference>
<name>A0A0F8H5D2_METMZ</name>
<keyword evidence="7" id="KW-1185">Reference proteome</keyword>
<gene>
    <name evidence="3" type="ORF">DU43_12425</name>
    <name evidence="2" type="ORF">DU47_18145</name>
    <name evidence="5" type="ORF">DU48_16115</name>
    <name evidence="4" type="ORF">DU66_12375</name>
</gene>
<dbReference type="PATRIC" id="fig|2209.45.peg.2735"/>
<dbReference type="Gene3D" id="2.60.40.1120">
    <property type="entry name" value="Carboxypeptidase-like, regulatory domain"/>
    <property type="match status" value="2"/>
</dbReference>
<evidence type="ECO:0000313" key="6">
    <source>
        <dbReference type="Proteomes" id="UP000034468"/>
    </source>
</evidence>
<evidence type="ECO:0000313" key="7">
    <source>
        <dbReference type="Proteomes" id="UP000034578"/>
    </source>
</evidence>
<dbReference type="EMBL" id="JJPU01000023">
    <property type="protein sequence ID" value="KKH01839.1"/>
    <property type="molecule type" value="Genomic_DNA"/>
</dbReference>
<organism evidence="3">
    <name type="scientific">Methanosarcina mazei</name>
    <name type="common">Methanosarcina frisia</name>
    <dbReference type="NCBI Taxonomy" id="2209"/>
    <lineage>
        <taxon>Archaea</taxon>
        <taxon>Methanobacteriati</taxon>
        <taxon>Methanobacteriota</taxon>
        <taxon>Stenosarchaea group</taxon>
        <taxon>Methanomicrobia</taxon>
        <taxon>Methanosarcinales</taxon>
        <taxon>Methanosarcinaceae</taxon>
        <taxon>Methanosarcina</taxon>
    </lineage>
</organism>
<comment type="caution">
    <text evidence="3">The sequence shown here is derived from an EMBL/GenBank/DDBJ whole genome shotgun (WGS) entry which is preliminary data.</text>
</comment>
<evidence type="ECO:0000313" key="8">
    <source>
        <dbReference type="Proteomes" id="UP000034733"/>
    </source>
</evidence>
<feature type="region of interest" description="Disordered" evidence="1">
    <location>
        <begin position="617"/>
        <end position="645"/>
    </location>
</feature>
<reference evidence="6 7" key="1">
    <citation type="journal article" date="2015" name="ISME J.">
        <title>Genomic and phenotypic differentiation among Methanosarcina mazei populations from Columbia River sediment.</title>
        <authorList>
            <person name="Youngblut N.D."/>
            <person name="Wirth J.S."/>
            <person name="Henriksen J.R."/>
            <person name="Smith M."/>
            <person name="Simon H."/>
            <person name="Metcalf W.W."/>
            <person name="Whitaker R.J."/>
        </authorList>
    </citation>
    <scope>NUCLEOTIDE SEQUENCE [LARGE SCALE GENOMIC DNA]</scope>
    <source>
        <strain evidence="5 8">1.F.A.1B.3</strain>
        <strain evidence="2 7">2.F.A.2.4</strain>
        <strain evidence="3">3.H.A.1A.1</strain>
        <strain evidence="4 6">3.H.M.1B.1</strain>
    </source>
</reference>
<evidence type="ECO:0000313" key="5">
    <source>
        <dbReference type="EMBL" id="KKH19118.1"/>
    </source>
</evidence>
<dbReference type="InterPro" id="IPR008969">
    <property type="entry name" value="CarboxyPept-like_regulatory"/>
</dbReference>
<dbReference type="Proteomes" id="UP000034578">
    <property type="component" value="Unassembled WGS sequence"/>
</dbReference>
<dbReference type="Proteomes" id="UP000034733">
    <property type="component" value="Unassembled WGS sequence"/>
</dbReference>
<dbReference type="EMBL" id="JJPM01000202">
    <property type="protein sequence ID" value="KKG72872.1"/>
    <property type="molecule type" value="Genomic_DNA"/>
</dbReference>
<proteinExistence type="predicted"/>
<dbReference type="EMBL" id="JJQB01000087">
    <property type="protein sequence ID" value="KKH19118.1"/>
    <property type="molecule type" value="Genomic_DNA"/>
</dbReference>
<evidence type="ECO:0000313" key="3">
    <source>
        <dbReference type="EMBL" id="KKG72872.1"/>
    </source>
</evidence>
<dbReference type="AlphaFoldDB" id="A0A0F8H5D2"/>
<dbReference type="Pfam" id="PF13620">
    <property type="entry name" value="CarboxypepD_reg"/>
    <property type="match status" value="1"/>
</dbReference>
<evidence type="ECO:0000313" key="4">
    <source>
        <dbReference type="EMBL" id="KKH01839.1"/>
    </source>
</evidence>